<name>A0A3M0A883_9GAMM</name>
<evidence type="ECO:0000256" key="2">
    <source>
        <dbReference type="ARBA" id="ARBA00023125"/>
    </source>
</evidence>
<evidence type="ECO:0000256" key="1">
    <source>
        <dbReference type="ARBA" id="ARBA00023015"/>
    </source>
</evidence>
<dbReference type="Pfam" id="PF03472">
    <property type="entry name" value="Autoind_bind"/>
    <property type="match status" value="1"/>
</dbReference>
<evidence type="ECO:0000313" key="6">
    <source>
        <dbReference type="Proteomes" id="UP000267187"/>
    </source>
</evidence>
<feature type="domain" description="HTH luxR-type" evidence="4">
    <location>
        <begin position="179"/>
        <end position="244"/>
    </location>
</feature>
<keyword evidence="3" id="KW-0804">Transcription</keyword>
<dbReference type="PANTHER" id="PTHR44688:SF16">
    <property type="entry name" value="DNA-BINDING TRANSCRIPTIONAL ACTIVATOR DEVR_DOSR"/>
    <property type="match status" value="1"/>
</dbReference>
<proteinExistence type="predicted"/>
<dbReference type="GO" id="GO:0003677">
    <property type="term" value="F:DNA binding"/>
    <property type="evidence" value="ECO:0007669"/>
    <property type="project" value="UniProtKB-KW"/>
</dbReference>
<dbReference type="InterPro" id="IPR036388">
    <property type="entry name" value="WH-like_DNA-bd_sf"/>
</dbReference>
<dbReference type="Gene3D" id="3.30.450.80">
    <property type="entry name" value="Transcription factor LuxR-like, autoinducer-binding domain"/>
    <property type="match status" value="1"/>
</dbReference>
<reference evidence="5 6" key="1">
    <citation type="submission" date="2018-10" db="EMBL/GenBank/DDBJ databases">
        <title>Genomic Encyclopedia of Type Strains, Phase IV (KMG-IV): sequencing the most valuable type-strain genomes for metagenomic binning, comparative biology and taxonomic classification.</title>
        <authorList>
            <person name="Goeker M."/>
        </authorList>
    </citation>
    <scope>NUCLEOTIDE SEQUENCE [LARGE SCALE GENOMIC DNA]</scope>
    <source>
        <strain evidence="5 6">DSM 25080</strain>
    </source>
</reference>
<dbReference type="Gene3D" id="1.10.10.10">
    <property type="entry name" value="Winged helix-like DNA-binding domain superfamily/Winged helix DNA-binding domain"/>
    <property type="match status" value="1"/>
</dbReference>
<dbReference type="PANTHER" id="PTHR44688">
    <property type="entry name" value="DNA-BINDING TRANSCRIPTIONAL ACTIVATOR DEVR_DOSR"/>
    <property type="match status" value="1"/>
</dbReference>
<dbReference type="InterPro" id="IPR005143">
    <property type="entry name" value="TF_LuxR_autoind-bd_dom"/>
</dbReference>
<evidence type="ECO:0000313" key="5">
    <source>
        <dbReference type="EMBL" id="RMA81020.1"/>
    </source>
</evidence>
<dbReference type="EMBL" id="REFJ01000002">
    <property type="protein sequence ID" value="RMA81020.1"/>
    <property type="molecule type" value="Genomic_DNA"/>
</dbReference>
<dbReference type="Pfam" id="PF00196">
    <property type="entry name" value="GerE"/>
    <property type="match status" value="1"/>
</dbReference>
<dbReference type="Proteomes" id="UP000267187">
    <property type="component" value="Unassembled WGS sequence"/>
</dbReference>
<dbReference type="PRINTS" id="PR00038">
    <property type="entry name" value="HTHLUXR"/>
</dbReference>
<dbReference type="SUPFAM" id="SSF75516">
    <property type="entry name" value="Pheromone-binding domain of LuxR-like quorum-sensing transcription factors"/>
    <property type="match status" value="1"/>
</dbReference>
<organism evidence="5 6">
    <name type="scientific">Umboniibacter marinipuniceus</name>
    <dbReference type="NCBI Taxonomy" id="569599"/>
    <lineage>
        <taxon>Bacteria</taxon>
        <taxon>Pseudomonadati</taxon>
        <taxon>Pseudomonadota</taxon>
        <taxon>Gammaproteobacteria</taxon>
        <taxon>Cellvibrionales</taxon>
        <taxon>Cellvibrionaceae</taxon>
        <taxon>Umboniibacter</taxon>
    </lineage>
</organism>
<dbReference type="AlphaFoldDB" id="A0A3M0A883"/>
<dbReference type="SUPFAM" id="SSF46894">
    <property type="entry name" value="C-terminal effector domain of the bipartite response regulators"/>
    <property type="match status" value="1"/>
</dbReference>
<dbReference type="PROSITE" id="PS50043">
    <property type="entry name" value="HTH_LUXR_2"/>
    <property type="match status" value="1"/>
</dbReference>
<protein>
    <submittedName>
        <fullName evidence="5">Autoinducer binding domain-containing protein</fullName>
    </submittedName>
</protein>
<dbReference type="CDD" id="cd06170">
    <property type="entry name" value="LuxR_C_like"/>
    <property type="match status" value="1"/>
</dbReference>
<keyword evidence="6" id="KW-1185">Reference proteome</keyword>
<dbReference type="RefSeq" id="WP_170150771.1">
    <property type="nucleotide sequence ID" value="NZ_REFJ01000002.1"/>
</dbReference>
<keyword evidence="1" id="KW-0805">Transcription regulation</keyword>
<accession>A0A3M0A883</accession>
<gene>
    <name evidence="5" type="ORF">DFR27_0810</name>
</gene>
<dbReference type="InterPro" id="IPR000792">
    <property type="entry name" value="Tscrpt_reg_LuxR_C"/>
</dbReference>
<keyword evidence="2" id="KW-0238">DNA-binding</keyword>
<dbReference type="InterPro" id="IPR016032">
    <property type="entry name" value="Sig_transdc_resp-reg_C-effctor"/>
</dbReference>
<evidence type="ECO:0000256" key="3">
    <source>
        <dbReference type="ARBA" id="ARBA00023163"/>
    </source>
</evidence>
<dbReference type="InterPro" id="IPR036693">
    <property type="entry name" value="TF_LuxR_autoind-bd_dom_sf"/>
</dbReference>
<comment type="caution">
    <text evidence="5">The sequence shown here is derived from an EMBL/GenBank/DDBJ whole genome shotgun (WGS) entry which is preliminary data.</text>
</comment>
<sequence length="248" mass="28801">MVQLSYFQHRLSKCVSVQQAAVIFQDYCLAQGFEHCLLQPQIGNLSPLRPTYQMLMNHFGWHEFDTQQWNRFGFDQQADLIQQLSNSRGPFAFTVESIQAYWHKRRDFDLIRAIFRRYSIRQGIVVPLHQPLNSLGYVVLFTTRCLDLEPFIEQHRSELSIISHCFLEKIIELSQLDDDKIKLCGLSQKEWECLHLAAQGLTEKEMAGRLARSADTIKFHLRNAARKLTAKNRTQAVAKALKLGIIRP</sequence>
<dbReference type="GO" id="GO:0006355">
    <property type="term" value="P:regulation of DNA-templated transcription"/>
    <property type="evidence" value="ECO:0007669"/>
    <property type="project" value="InterPro"/>
</dbReference>
<dbReference type="SMART" id="SM00421">
    <property type="entry name" value="HTH_LUXR"/>
    <property type="match status" value="1"/>
</dbReference>
<evidence type="ECO:0000259" key="4">
    <source>
        <dbReference type="PROSITE" id="PS50043"/>
    </source>
</evidence>